<dbReference type="GeneID" id="36518632"/>
<keyword evidence="2" id="KW-1185">Reference proteome</keyword>
<proteinExistence type="predicted"/>
<protein>
    <submittedName>
        <fullName evidence="1">Uncharacterized protein</fullName>
    </submittedName>
</protein>
<accession>A0A2I2FJ48</accession>
<evidence type="ECO:0000313" key="1">
    <source>
        <dbReference type="EMBL" id="PLB40646.1"/>
    </source>
</evidence>
<dbReference type="RefSeq" id="XP_024674658.1">
    <property type="nucleotide sequence ID" value="XM_024811472.1"/>
</dbReference>
<dbReference type="AlphaFoldDB" id="A0A2I2FJ48"/>
<dbReference type="EMBL" id="KZ559123">
    <property type="protein sequence ID" value="PLB40646.1"/>
    <property type="molecule type" value="Genomic_DNA"/>
</dbReference>
<organism evidence="1 2">
    <name type="scientific">Aspergillus candidus</name>
    <dbReference type="NCBI Taxonomy" id="41067"/>
    <lineage>
        <taxon>Eukaryota</taxon>
        <taxon>Fungi</taxon>
        <taxon>Dikarya</taxon>
        <taxon>Ascomycota</taxon>
        <taxon>Pezizomycotina</taxon>
        <taxon>Eurotiomycetes</taxon>
        <taxon>Eurotiomycetidae</taxon>
        <taxon>Eurotiales</taxon>
        <taxon>Aspergillaceae</taxon>
        <taxon>Aspergillus</taxon>
        <taxon>Aspergillus subgen. Circumdati</taxon>
    </lineage>
</organism>
<name>A0A2I2FJ48_ASPCN</name>
<gene>
    <name evidence="1" type="ORF">BDW47DRAFT_100584</name>
</gene>
<dbReference type="Proteomes" id="UP000234585">
    <property type="component" value="Unassembled WGS sequence"/>
</dbReference>
<reference evidence="1 2" key="1">
    <citation type="submission" date="2017-12" db="EMBL/GenBank/DDBJ databases">
        <authorList>
            <consortium name="DOE Joint Genome Institute"/>
            <person name="Haridas S."/>
            <person name="Kjaerbolling I."/>
            <person name="Vesth T.C."/>
            <person name="Frisvad J.C."/>
            <person name="Nybo J.L."/>
            <person name="Theobald S."/>
            <person name="Kuo A."/>
            <person name="Bowyer P."/>
            <person name="Matsuda Y."/>
            <person name="Mondo S."/>
            <person name="Lyhne E.K."/>
            <person name="Kogle M.E."/>
            <person name="Clum A."/>
            <person name="Lipzen A."/>
            <person name="Salamov A."/>
            <person name="Ngan C.Y."/>
            <person name="Daum C."/>
            <person name="Chiniquy J."/>
            <person name="Barry K."/>
            <person name="LaButti K."/>
            <person name="Simmons B.A."/>
            <person name="Magnuson J.K."/>
            <person name="Mortensen U.H."/>
            <person name="Larsen T.O."/>
            <person name="Grigoriev I.V."/>
            <person name="Baker S.E."/>
            <person name="Andersen M.R."/>
            <person name="Nordberg H.P."/>
            <person name="Cantor M.N."/>
            <person name="Hua S.X."/>
        </authorList>
    </citation>
    <scope>NUCLEOTIDE SEQUENCE [LARGE SCALE GENOMIC DNA]</scope>
    <source>
        <strain evidence="1 2">CBS 102.13</strain>
    </source>
</reference>
<evidence type="ECO:0000313" key="2">
    <source>
        <dbReference type="Proteomes" id="UP000234585"/>
    </source>
</evidence>
<sequence length="57" mass="6102">MDSNLTLAILDNIQGRLMDDPLCIAGSAGFLGMVSIPDGFGWVGGVCYRIQGTRKTR</sequence>